<evidence type="ECO:0000313" key="7">
    <source>
        <dbReference type="EMBL" id="CAD8080256.1"/>
    </source>
</evidence>
<keyword evidence="4 6" id="KW-0496">Mitochondrion</keyword>
<keyword evidence="5 6" id="KW-0143">Chaperone</keyword>
<comment type="similarity">
    <text evidence="2 6">Belongs to the complex I LYR family. SDHAF3 subfamily.</text>
</comment>
<dbReference type="PANTHER" id="PTHR13137:SF6">
    <property type="entry name" value="SUCCINATE DEHYDROGENASE ASSEMBLY FACTOR 3, MITOCHONDRIAL"/>
    <property type="match status" value="1"/>
</dbReference>
<dbReference type="OrthoDB" id="278329at2759"/>
<comment type="caution">
    <text evidence="7">The sequence shown here is derived from an EMBL/GenBank/DDBJ whole genome shotgun (WGS) entry which is preliminary data.</text>
</comment>
<evidence type="ECO:0000256" key="3">
    <source>
        <dbReference type="ARBA" id="ARBA00022946"/>
    </source>
</evidence>
<evidence type="ECO:0000256" key="2">
    <source>
        <dbReference type="ARBA" id="ARBA00006020"/>
    </source>
</evidence>
<dbReference type="GO" id="GO:0006105">
    <property type="term" value="P:succinate metabolic process"/>
    <property type="evidence" value="ECO:0007669"/>
    <property type="project" value="TreeGrafter"/>
</dbReference>
<dbReference type="AlphaFoldDB" id="A0A8S1MSM4"/>
<evidence type="ECO:0000256" key="4">
    <source>
        <dbReference type="ARBA" id="ARBA00023128"/>
    </source>
</evidence>
<evidence type="ECO:0000256" key="6">
    <source>
        <dbReference type="RuleBase" id="RU368039"/>
    </source>
</evidence>
<organism evidence="7 8">
    <name type="scientific">Paramecium sonneborni</name>
    <dbReference type="NCBI Taxonomy" id="65129"/>
    <lineage>
        <taxon>Eukaryota</taxon>
        <taxon>Sar</taxon>
        <taxon>Alveolata</taxon>
        <taxon>Ciliophora</taxon>
        <taxon>Intramacronucleata</taxon>
        <taxon>Oligohymenophorea</taxon>
        <taxon>Peniculida</taxon>
        <taxon>Parameciidae</taxon>
        <taxon>Paramecium</taxon>
    </lineage>
</organism>
<keyword evidence="8" id="KW-1185">Reference proteome</keyword>
<evidence type="ECO:0000313" key="8">
    <source>
        <dbReference type="Proteomes" id="UP000692954"/>
    </source>
</evidence>
<comment type="subunit">
    <text evidence="6">Interacts with the iron-sulfur protein subunit within the SDH catalytic dimer.</text>
</comment>
<dbReference type="InterPro" id="IPR008381">
    <property type="entry name" value="SDHAF3/Sdh7"/>
</dbReference>
<gene>
    <name evidence="7" type="ORF">PSON_ATCC_30995.1.T0400146</name>
</gene>
<comment type="function">
    <text evidence="6">Plays an essential role in the assembly of succinate dehydrogenase (SDH), an enzyme complex (also referred to as respiratory complex II) that is a component of both the tricarboxylic acid (TCA) cycle and the mitochondrial electron transport chain, and which couples the oxidation of succinate to fumarate with the reduction of ubiquinone (coenzyme Q) to ubiquinol. Promotes maturation of the iron-sulfur protein subunit of the SDH catalytic dimer, protecting it from the deleterious effects of oxidants. May act together with SDHAF1.</text>
</comment>
<dbReference type="EMBL" id="CAJJDN010000040">
    <property type="protein sequence ID" value="CAD8080256.1"/>
    <property type="molecule type" value="Genomic_DNA"/>
</dbReference>
<evidence type="ECO:0000256" key="1">
    <source>
        <dbReference type="ARBA" id="ARBA00004305"/>
    </source>
</evidence>
<name>A0A8S1MSM4_9CILI</name>
<comment type="subcellular location">
    <subcellularLocation>
        <location evidence="1 6">Mitochondrion matrix</location>
    </subcellularLocation>
</comment>
<keyword evidence="3" id="KW-0809">Transit peptide</keyword>
<protein>
    <recommendedName>
        <fullName evidence="6">Succinate dehydrogenase assembly factor 3</fullName>
        <shortName evidence="6">SDH assembly factor 3</shortName>
        <shortName evidence="6">SDHAF3</shortName>
    </recommendedName>
</protein>
<accession>A0A8S1MSM4</accession>
<dbReference type="CDD" id="cd20270">
    <property type="entry name" value="Complex1_LYR_SDHAF3_LYRM10"/>
    <property type="match status" value="1"/>
</dbReference>
<reference evidence="7" key="1">
    <citation type="submission" date="2021-01" db="EMBL/GenBank/DDBJ databases">
        <authorList>
            <consortium name="Genoscope - CEA"/>
            <person name="William W."/>
        </authorList>
    </citation>
    <scope>NUCLEOTIDE SEQUENCE</scope>
</reference>
<evidence type="ECO:0000256" key="5">
    <source>
        <dbReference type="ARBA" id="ARBA00023186"/>
    </source>
</evidence>
<sequence length="104" mass="12489">MDQLKGIGIQVFYTILKQHRRKLRPEMRILGDAYVKEEFRQANQKANQEQYIEFLKRWAIYIEELDQSKLIGRDLTSEEKSLLNDEQIENLAKLKEFSKQQKSE</sequence>
<dbReference type="Proteomes" id="UP000692954">
    <property type="component" value="Unassembled WGS sequence"/>
</dbReference>
<dbReference type="PANTHER" id="PTHR13137">
    <property type="entry name" value="DC11 ACN9 HOMOLOG"/>
    <property type="match status" value="1"/>
</dbReference>
<dbReference type="GO" id="GO:0034553">
    <property type="term" value="P:mitochondrial respiratory chain complex II assembly"/>
    <property type="evidence" value="ECO:0007669"/>
    <property type="project" value="UniProtKB-UniRule"/>
</dbReference>
<dbReference type="GO" id="GO:0005759">
    <property type="term" value="C:mitochondrial matrix"/>
    <property type="evidence" value="ECO:0007669"/>
    <property type="project" value="UniProtKB-SubCell"/>
</dbReference>
<dbReference type="Pfam" id="PF13233">
    <property type="entry name" value="Complex1_LYR_2"/>
    <property type="match status" value="1"/>
</dbReference>
<proteinExistence type="inferred from homology"/>
<dbReference type="GO" id="GO:0005758">
    <property type="term" value="C:mitochondrial intermembrane space"/>
    <property type="evidence" value="ECO:0007669"/>
    <property type="project" value="TreeGrafter"/>
</dbReference>